<dbReference type="InterPro" id="IPR017884">
    <property type="entry name" value="SANT_dom"/>
</dbReference>
<name>A0AAD5ZMR8_9POAL</name>
<dbReference type="GO" id="GO:0009744">
    <property type="term" value="P:response to sucrose"/>
    <property type="evidence" value="ECO:0007669"/>
    <property type="project" value="UniProtKB-ARBA"/>
</dbReference>
<dbReference type="GO" id="GO:0009739">
    <property type="term" value="P:response to gibberellin"/>
    <property type="evidence" value="ECO:0007669"/>
    <property type="project" value="UniProtKB-ARBA"/>
</dbReference>
<dbReference type="Proteomes" id="UP001210211">
    <property type="component" value="Unassembled WGS sequence"/>
</dbReference>
<dbReference type="InterPro" id="IPR009057">
    <property type="entry name" value="Homeodomain-like_sf"/>
</dbReference>
<dbReference type="SUPFAM" id="SSF46689">
    <property type="entry name" value="Homeodomain-like"/>
    <property type="match status" value="2"/>
</dbReference>
<dbReference type="FunFam" id="1.10.10.60:FF:000009">
    <property type="entry name" value="transcription factor MYB1R1"/>
    <property type="match status" value="1"/>
</dbReference>
<dbReference type="Pfam" id="PF00249">
    <property type="entry name" value="Myb_DNA-binding"/>
    <property type="match status" value="2"/>
</dbReference>
<evidence type="ECO:0000256" key="4">
    <source>
        <dbReference type="ARBA" id="ARBA00023159"/>
    </source>
</evidence>
<protein>
    <recommendedName>
        <fullName evidence="7">Transcription factor MYBS1</fullName>
    </recommendedName>
    <alternativeName>
        <fullName evidence="8">Myb-related protein S1</fullName>
    </alternativeName>
</protein>
<dbReference type="PANTHER" id="PTHR44042:SF41">
    <property type="entry name" value="DUPLICATED HOMEODOMAIN-LIKE SUPERFAMILY PROTEIN-RELATED"/>
    <property type="match status" value="1"/>
</dbReference>
<dbReference type="NCBIfam" id="TIGR01557">
    <property type="entry name" value="myb_SHAQKYF"/>
    <property type="match status" value="1"/>
</dbReference>
<comment type="subcellular location">
    <subcellularLocation>
        <location evidence="1">Nucleus</location>
    </subcellularLocation>
</comment>
<comment type="caution">
    <text evidence="12">The sequence shown here is derived from an EMBL/GenBank/DDBJ whole genome shotgun (WGS) entry which is preliminary data.</text>
</comment>
<sequence length="254" mass="28649">MTRDAWMQVLPPTDHCFNSRSLSTRLPVPMPMTGSHITAPGLGNWTREENKLFEKALACFEEDGPERWQRVAEAIPGKTAREVMAHYRDLVADVTQIEAGLVTFPGNFAFSAFTLDWGFSLHNQNNSHQPHYFSAGKRLLGGPTAKHASADQERKKGVPWTQEEHRLFLLGLKKYGKGDWRNISRNCVLTRTPTQVASHAQKYFIRQNSGNKDKRRPSIHDITTTNLPDAIARTSTQSSIFGPPDPIDSKLHIY</sequence>
<dbReference type="SMART" id="SM00717">
    <property type="entry name" value="SANT"/>
    <property type="match status" value="2"/>
</dbReference>
<keyword evidence="4" id="KW-0010">Activator</keyword>
<dbReference type="CDD" id="cd00167">
    <property type="entry name" value="SANT"/>
    <property type="match status" value="2"/>
</dbReference>
<dbReference type="EMBL" id="JAMRDG010000001">
    <property type="protein sequence ID" value="KAJ3700683.1"/>
    <property type="molecule type" value="Genomic_DNA"/>
</dbReference>
<dbReference type="PROSITE" id="PS50090">
    <property type="entry name" value="MYB_LIKE"/>
    <property type="match status" value="2"/>
</dbReference>
<evidence type="ECO:0000256" key="2">
    <source>
        <dbReference type="ARBA" id="ARBA00023015"/>
    </source>
</evidence>
<dbReference type="GO" id="GO:0005634">
    <property type="term" value="C:nucleus"/>
    <property type="evidence" value="ECO:0007669"/>
    <property type="project" value="UniProtKB-SubCell"/>
</dbReference>
<keyword evidence="6" id="KW-0539">Nucleus</keyword>
<dbReference type="GO" id="GO:0003677">
    <property type="term" value="F:DNA binding"/>
    <property type="evidence" value="ECO:0007669"/>
    <property type="project" value="UniProtKB-KW"/>
</dbReference>
<dbReference type="InterPro" id="IPR006447">
    <property type="entry name" value="Myb_dom_plants"/>
</dbReference>
<dbReference type="FunFam" id="1.10.10.60:FF:000154">
    <property type="entry name" value="Transcription factor SRM1"/>
    <property type="match status" value="1"/>
</dbReference>
<accession>A0AAD5ZMR8</accession>
<dbReference type="AlphaFoldDB" id="A0AAD5ZMR8"/>
<dbReference type="PANTHER" id="PTHR44042">
    <property type="entry name" value="DUPLICATED HOMEODOMAIN-LIKE SUPERFAMILY PROTEIN-RELATED"/>
    <property type="match status" value="1"/>
</dbReference>
<evidence type="ECO:0000256" key="5">
    <source>
        <dbReference type="ARBA" id="ARBA00023163"/>
    </source>
</evidence>
<dbReference type="GO" id="GO:0003700">
    <property type="term" value="F:DNA-binding transcription factor activity"/>
    <property type="evidence" value="ECO:0007669"/>
    <property type="project" value="UniProtKB-ARBA"/>
</dbReference>
<evidence type="ECO:0000313" key="12">
    <source>
        <dbReference type="EMBL" id="KAJ3700683.1"/>
    </source>
</evidence>
<feature type="domain" description="SANT" evidence="10">
    <location>
        <begin position="160"/>
        <end position="208"/>
    </location>
</feature>
<feature type="domain" description="HTH myb-type" evidence="11">
    <location>
        <begin position="152"/>
        <end position="208"/>
    </location>
</feature>
<proteinExistence type="predicted"/>
<evidence type="ECO:0000256" key="8">
    <source>
        <dbReference type="ARBA" id="ARBA00076145"/>
    </source>
</evidence>
<evidence type="ECO:0000256" key="3">
    <source>
        <dbReference type="ARBA" id="ARBA00023125"/>
    </source>
</evidence>
<evidence type="ECO:0000259" key="10">
    <source>
        <dbReference type="PROSITE" id="PS51293"/>
    </source>
</evidence>
<evidence type="ECO:0000256" key="7">
    <source>
        <dbReference type="ARBA" id="ARBA00068153"/>
    </source>
</evidence>
<keyword evidence="3" id="KW-0238">DNA-binding</keyword>
<evidence type="ECO:0000256" key="1">
    <source>
        <dbReference type="ARBA" id="ARBA00004123"/>
    </source>
</evidence>
<dbReference type="Gene3D" id="1.10.10.60">
    <property type="entry name" value="Homeodomain-like"/>
    <property type="match status" value="2"/>
</dbReference>
<keyword evidence="5" id="KW-0804">Transcription</keyword>
<dbReference type="InterPro" id="IPR017930">
    <property type="entry name" value="Myb_dom"/>
</dbReference>
<keyword evidence="13" id="KW-1185">Reference proteome</keyword>
<dbReference type="InterPro" id="IPR001005">
    <property type="entry name" value="SANT/Myb"/>
</dbReference>
<feature type="domain" description="Myb-like" evidence="9">
    <location>
        <begin position="43"/>
        <end position="91"/>
    </location>
</feature>
<feature type="domain" description="Myb-like" evidence="9">
    <location>
        <begin position="152"/>
        <end position="204"/>
    </location>
</feature>
<reference evidence="12 13" key="1">
    <citation type="journal article" date="2022" name="Cell">
        <title>Repeat-based holocentromeres influence genome architecture and karyotype evolution.</title>
        <authorList>
            <person name="Hofstatter P.G."/>
            <person name="Thangavel G."/>
            <person name="Lux T."/>
            <person name="Neumann P."/>
            <person name="Vondrak T."/>
            <person name="Novak P."/>
            <person name="Zhang M."/>
            <person name="Costa L."/>
            <person name="Castellani M."/>
            <person name="Scott A."/>
            <person name="Toegelov H."/>
            <person name="Fuchs J."/>
            <person name="Mata-Sucre Y."/>
            <person name="Dias Y."/>
            <person name="Vanzela A.L.L."/>
            <person name="Huettel B."/>
            <person name="Almeida C.C.S."/>
            <person name="Simkova H."/>
            <person name="Souza G."/>
            <person name="Pedrosa-Harand A."/>
            <person name="Macas J."/>
            <person name="Mayer K.F.X."/>
            <person name="Houben A."/>
            <person name="Marques A."/>
        </authorList>
    </citation>
    <scope>NUCLEOTIDE SEQUENCE [LARGE SCALE GENOMIC DNA]</scope>
    <source>
        <strain evidence="12">RhyTen1mFocal</strain>
    </source>
</reference>
<evidence type="ECO:0000313" key="13">
    <source>
        <dbReference type="Proteomes" id="UP001210211"/>
    </source>
</evidence>
<organism evidence="12 13">
    <name type="scientific">Rhynchospora tenuis</name>
    <dbReference type="NCBI Taxonomy" id="198213"/>
    <lineage>
        <taxon>Eukaryota</taxon>
        <taxon>Viridiplantae</taxon>
        <taxon>Streptophyta</taxon>
        <taxon>Embryophyta</taxon>
        <taxon>Tracheophyta</taxon>
        <taxon>Spermatophyta</taxon>
        <taxon>Magnoliopsida</taxon>
        <taxon>Liliopsida</taxon>
        <taxon>Poales</taxon>
        <taxon>Cyperaceae</taxon>
        <taxon>Cyperoideae</taxon>
        <taxon>Rhynchosporeae</taxon>
        <taxon>Rhynchospora</taxon>
    </lineage>
</organism>
<dbReference type="PROSITE" id="PS51294">
    <property type="entry name" value="HTH_MYB"/>
    <property type="match status" value="1"/>
</dbReference>
<evidence type="ECO:0000256" key="6">
    <source>
        <dbReference type="ARBA" id="ARBA00023242"/>
    </source>
</evidence>
<evidence type="ECO:0000259" key="9">
    <source>
        <dbReference type="PROSITE" id="PS50090"/>
    </source>
</evidence>
<keyword evidence="2" id="KW-0805">Transcription regulation</keyword>
<evidence type="ECO:0000259" key="11">
    <source>
        <dbReference type="PROSITE" id="PS51294"/>
    </source>
</evidence>
<gene>
    <name evidence="12" type="ORF">LUZ61_004388</name>
</gene>
<dbReference type="PROSITE" id="PS51293">
    <property type="entry name" value="SANT"/>
    <property type="match status" value="1"/>
</dbReference>